<dbReference type="EMBL" id="MFFY01000052">
    <property type="protein sequence ID" value="OGF30410.1"/>
    <property type="molecule type" value="Genomic_DNA"/>
</dbReference>
<dbReference type="GO" id="GO:0006313">
    <property type="term" value="P:DNA transposition"/>
    <property type="evidence" value="ECO:0007669"/>
    <property type="project" value="InterPro"/>
</dbReference>
<name>A0A1F5SUP8_9BACT</name>
<evidence type="ECO:0000259" key="2">
    <source>
        <dbReference type="Pfam" id="PF02371"/>
    </source>
</evidence>
<evidence type="ECO:0000259" key="1">
    <source>
        <dbReference type="Pfam" id="PF01548"/>
    </source>
</evidence>
<dbReference type="InterPro" id="IPR003346">
    <property type="entry name" value="Transposase_20"/>
</dbReference>
<sequence length="374" mass="42367">MLDLDKGRRPARAGRKQLIINFKCMSNVNSYIGVDLHKKTCFITVMNQAGRIKKQTEISTDTDKVAKFFAKHTDASVAVESTMNWIPFYENLESLGCSVVLSNPLQTKAIAAARIKNDKVDSKILADLLRTNLLPTAYLSACLAQADIQPREIRDLKELVRQRVNYVEIRTRIKNKIHSVLFKNNLKHDFTCLYGQAGMIWLKELKLRDIYRQEMDRYLTTLDLLDKQIAEMSDQIMATAKTDYDCKLLMTIPGVSYFTALVVKSEIGDINRFASAGKLCAYAGLIPSTYASAEKIRHGRISKRGSKWLRKALIDSVTSGSKHPSRLGFFYRQLKKNKGTGKAKVATARKLATIIFAMLTDKQPFREFAPVKQR</sequence>
<reference evidence="3 4" key="1">
    <citation type="journal article" date="2016" name="Nat. Commun.">
        <title>Thousands of microbial genomes shed light on interconnected biogeochemical processes in an aquifer system.</title>
        <authorList>
            <person name="Anantharaman K."/>
            <person name="Brown C.T."/>
            <person name="Hug L.A."/>
            <person name="Sharon I."/>
            <person name="Castelle C.J."/>
            <person name="Probst A.J."/>
            <person name="Thomas B.C."/>
            <person name="Singh A."/>
            <person name="Wilkins M.J."/>
            <person name="Karaoz U."/>
            <person name="Brodie E.L."/>
            <person name="Williams K.H."/>
            <person name="Hubbard S.S."/>
            <person name="Banfield J.F."/>
        </authorList>
    </citation>
    <scope>NUCLEOTIDE SEQUENCE [LARGE SCALE GENOMIC DNA]</scope>
</reference>
<comment type="caution">
    <text evidence="3">The sequence shown here is derived from an EMBL/GenBank/DDBJ whole genome shotgun (WGS) entry which is preliminary data.</text>
</comment>
<dbReference type="AlphaFoldDB" id="A0A1F5SUP8"/>
<dbReference type="Pfam" id="PF01548">
    <property type="entry name" value="DEDD_Tnp_IS110"/>
    <property type="match status" value="1"/>
</dbReference>
<protein>
    <submittedName>
        <fullName evidence="3">Uncharacterized protein</fullName>
    </submittedName>
</protein>
<feature type="domain" description="Transposase IS116/IS110/IS902 C-terminal" evidence="2">
    <location>
        <begin position="246"/>
        <end position="327"/>
    </location>
</feature>
<dbReference type="Proteomes" id="UP000176915">
    <property type="component" value="Unassembled WGS sequence"/>
</dbReference>
<dbReference type="PANTHER" id="PTHR33055">
    <property type="entry name" value="TRANSPOSASE FOR INSERTION SEQUENCE ELEMENT IS1111A"/>
    <property type="match status" value="1"/>
</dbReference>
<evidence type="ECO:0000313" key="3">
    <source>
        <dbReference type="EMBL" id="OGF30410.1"/>
    </source>
</evidence>
<dbReference type="GO" id="GO:0003677">
    <property type="term" value="F:DNA binding"/>
    <property type="evidence" value="ECO:0007669"/>
    <property type="project" value="InterPro"/>
</dbReference>
<gene>
    <name evidence="3" type="ORF">A3H09_02060</name>
</gene>
<proteinExistence type="predicted"/>
<evidence type="ECO:0000313" key="4">
    <source>
        <dbReference type="Proteomes" id="UP000176915"/>
    </source>
</evidence>
<dbReference type="PANTHER" id="PTHR33055:SF13">
    <property type="entry name" value="TRANSPOSASE"/>
    <property type="match status" value="1"/>
</dbReference>
<dbReference type="GO" id="GO:0004803">
    <property type="term" value="F:transposase activity"/>
    <property type="evidence" value="ECO:0007669"/>
    <property type="project" value="InterPro"/>
</dbReference>
<feature type="domain" description="Transposase IS110-like N-terminal" evidence="1">
    <location>
        <begin position="32"/>
        <end position="181"/>
    </location>
</feature>
<dbReference type="InterPro" id="IPR047650">
    <property type="entry name" value="Transpos_IS110"/>
</dbReference>
<accession>A0A1F5SUP8</accession>
<dbReference type="Pfam" id="PF02371">
    <property type="entry name" value="Transposase_20"/>
    <property type="match status" value="1"/>
</dbReference>
<dbReference type="NCBIfam" id="NF033542">
    <property type="entry name" value="transpos_IS110"/>
    <property type="match status" value="1"/>
</dbReference>
<organism evidence="3 4">
    <name type="scientific">Candidatus Falkowbacteria bacterium RIFCSPLOWO2_12_FULL_45_13</name>
    <dbReference type="NCBI Taxonomy" id="1797991"/>
    <lineage>
        <taxon>Bacteria</taxon>
        <taxon>Candidatus Falkowiibacteriota</taxon>
    </lineage>
</organism>
<dbReference type="InterPro" id="IPR002525">
    <property type="entry name" value="Transp_IS110-like_N"/>
</dbReference>